<dbReference type="InterPro" id="IPR010982">
    <property type="entry name" value="Lambda_DNA-bd_dom_sf"/>
</dbReference>
<sequence>MFEDAKEQLAKMIAGEVVLSDDPGQTLRKWREIFGITQTDLAHHLSISPSVVSDYEGGRRKSPGSSTIRKVVESLIEIDISRGGKIIHSFSHRFAKEVISDVVLDLKEFPVPISPKKLIDAVQGDILVNEEYLSKEIHGYTVIDSIKAILNLNSEEFLKLYGLSSERALIFTKVSTGRSPMIAIKVQGIIPSMVVLHGAKKVDEIAVQLAELQKIPLILSPIESLEDLLNGLRSL</sequence>
<proteinExistence type="predicted"/>
<accession>A0A150ISZ1</accession>
<dbReference type="EMBL" id="LNGC01000136">
    <property type="protein sequence ID" value="KYC48151.1"/>
    <property type="molecule type" value="Genomic_DNA"/>
</dbReference>
<dbReference type="InterPro" id="IPR017271">
    <property type="entry name" value="Tscrpt_reg_HTH_MJ1545_prd"/>
</dbReference>
<evidence type="ECO:0000313" key="3">
    <source>
        <dbReference type="Proteomes" id="UP000075398"/>
    </source>
</evidence>
<dbReference type="STRING" id="1705564.APG08_00595"/>
<dbReference type="SUPFAM" id="SSF47413">
    <property type="entry name" value="lambda repressor-like DNA-binding domains"/>
    <property type="match status" value="1"/>
</dbReference>
<dbReference type="PATRIC" id="fig|1705409.3.peg.2000"/>
<reference evidence="2 3" key="1">
    <citation type="journal article" date="2016" name="ISME J.">
        <title>Chasing the elusive Euryarchaeota class WSA2: genomes reveal a uniquely fastidious methyl-reducing methanogen.</title>
        <authorList>
            <person name="Nobu M.K."/>
            <person name="Narihiro T."/>
            <person name="Kuroda K."/>
            <person name="Mei R."/>
            <person name="Liu W.T."/>
        </authorList>
    </citation>
    <scope>NUCLEOTIDE SEQUENCE [LARGE SCALE GENOMIC DNA]</scope>
    <source>
        <strain evidence="2">U1lsi0528_Bin055</strain>
    </source>
</reference>
<organism evidence="2 3">
    <name type="scientific">Candidatus Methanofastidiosum methylothiophilum</name>
    <dbReference type="NCBI Taxonomy" id="1705564"/>
    <lineage>
        <taxon>Archaea</taxon>
        <taxon>Methanobacteriati</taxon>
        <taxon>Methanobacteriota</taxon>
        <taxon>Stenosarchaea group</taxon>
        <taxon>Candidatus Methanofastidiosia</taxon>
        <taxon>Candidatus Methanofastidiosales</taxon>
        <taxon>Candidatus Methanofastidiosaceae</taxon>
        <taxon>Candidatus Methanofastidiosum</taxon>
    </lineage>
</organism>
<name>A0A150ISZ1_9EURY</name>
<dbReference type="CDD" id="cd00093">
    <property type="entry name" value="HTH_XRE"/>
    <property type="match status" value="1"/>
</dbReference>
<dbReference type="Gene3D" id="1.10.260.40">
    <property type="entry name" value="lambda repressor-like DNA-binding domains"/>
    <property type="match status" value="1"/>
</dbReference>
<dbReference type="AlphaFoldDB" id="A0A150ISZ1"/>
<dbReference type="GO" id="GO:0003677">
    <property type="term" value="F:DNA binding"/>
    <property type="evidence" value="ECO:0007669"/>
    <property type="project" value="InterPro"/>
</dbReference>
<dbReference type="InterPro" id="IPR001387">
    <property type="entry name" value="Cro/C1-type_HTH"/>
</dbReference>
<dbReference type="Pfam" id="PF01381">
    <property type="entry name" value="HTH_3"/>
    <property type="match status" value="1"/>
</dbReference>
<evidence type="ECO:0000313" key="2">
    <source>
        <dbReference type="EMBL" id="KYC48151.1"/>
    </source>
</evidence>
<dbReference type="Proteomes" id="UP000075398">
    <property type="component" value="Unassembled WGS sequence"/>
</dbReference>
<protein>
    <submittedName>
        <fullName evidence="2">Helix-turn-helix domain protein</fullName>
    </submittedName>
</protein>
<feature type="domain" description="HTH cro/C1-type" evidence="1">
    <location>
        <begin position="27"/>
        <end position="81"/>
    </location>
</feature>
<comment type="caution">
    <text evidence="2">The sequence shown here is derived from an EMBL/GenBank/DDBJ whole genome shotgun (WGS) entry which is preliminary data.</text>
</comment>
<evidence type="ECO:0000259" key="1">
    <source>
        <dbReference type="PROSITE" id="PS50943"/>
    </source>
</evidence>
<gene>
    <name evidence="2" type="ORF">AMQ22_01888</name>
</gene>
<dbReference type="PROSITE" id="PS50943">
    <property type="entry name" value="HTH_CROC1"/>
    <property type="match status" value="1"/>
</dbReference>
<dbReference type="SMART" id="SM00530">
    <property type="entry name" value="HTH_XRE"/>
    <property type="match status" value="1"/>
</dbReference>
<dbReference type="PIRSF" id="PIRSF037724">
    <property type="entry name" value="TF_HTH_MJ1545_prd"/>
    <property type="match status" value="1"/>
</dbReference>